<comment type="caution">
    <text evidence="13">The sequence shown here is derived from an EMBL/GenBank/DDBJ whole genome shotgun (WGS) entry which is preliminary data.</text>
</comment>
<feature type="transmembrane region" description="Helical" evidence="11">
    <location>
        <begin position="87"/>
        <end position="109"/>
    </location>
</feature>
<dbReference type="GO" id="GO:0005789">
    <property type="term" value="C:endoplasmic reticulum membrane"/>
    <property type="evidence" value="ECO:0007669"/>
    <property type="project" value="UniProtKB-SubCell"/>
</dbReference>
<evidence type="ECO:0000259" key="12">
    <source>
        <dbReference type="Pfam" id="PF02517"/>
    </source>
</evidence>
<evidence type="ECO:0000313" key="14">
    <source>
        <dbReference type="Proteomes" id="UP000738402"/>
    </source>
</evidence>
<dbReference type="EC" id="3.4.26.1" evidence="10"/>
<organism evidence="13 14">
    <name type="scientific">Ogataea haglerorum</name>
    <dbReference type="NCBI Taxonomy" id="1937702"/>
    <lineage>
        <taxon>Eukaryota</taxon>
        <taxon>Fungi</taxon>
        <taxon>Dikarya</taxon>
        <taxon>Ascomycota</taxon>
        <taxon>Saccharomycotina</taxon>
        <taxon>Pichiomycetes</taxon>
        <taxon>Pichiales</taxon>
        <taxon>Pichiaceae</taxon>
        <taxon>Ogataea</taxon>
    </lineage>
</organism>
<feature type="domain" description="CAAX prenyl protease 2/Lysostaphin resistance protein A-like" evidence="12">
    <location>
        <begin position="123"/>
        <end position="232"/>
    </location>
</feature>
<evidence type="ECO:0000256" key="6">
    <source>
        <dbReference type="ARBA" id="ARBA00022824"/>
    </source>
</evidence>
<evidence type="ECO:0000256" key="8">
    <source>
        <dbReference type="ARBA" id="ARBA00023136"/>
    </source>
</evidence>
<evidence type="ECO:0000256" key="4">
    <source>
        <dbReference type="ARBA" id="ARBA00022692"/>
    </source>
</evidence>
<accession>A0AAN6D1F0</accession>
<keyword evidence="8 11" id="KW-0472">Membrane</keyword>
<name>A0AAN6D1F0_9ASCO</name>
<comment type="catalytic activity">
    <reaction evidence="9">
        <text>Hydrolyzes the peptide bond -P2-(S-farnesyl or geranylgeranyl)C-P1'-P2'-P3'-COOH where P1' and P2' are amino acids with aliphatic sidechains and P3' is any C-terminal residue.</text>
        <dbReference type="EC" id="3.4.26.1"/>
    </reaction>
</comment>
<dbReference type="AlphaFoldDB" id="A0AAN6D1F0"/>
<feature type="transmembrane region" description="Helical" evidence="11">
    <location>
        <begin position="46"/>
        <end position="67"/>
    </location>
</feature>
<feature type="transmembrane region" description="Helical" evidence="11">
    <location>
        <begin position="6"/>
        <end position="25"/>
    </location>
</feature>
<proteinExistence type="inferred from homology"/>
<keyword evidence="7 11" id="KW-1133">Transmembrane helix</keyword>
<reference evidence="13" key="1">
    <citation type="journal article" date="2021" name="G3 (Bethesda)">
        <title>Genomic diversity, chromosomal rearrangements, and interspecies hybridization in the ogataea polymorpha species complex.</title>
        <authorList>
            <person name="Hanson S.J."/>
            <person name="Cinneide E.O."/>
            <person name="Salzberg L.I."/>
            <person name="Wolfe K.H."/>
            <person name="McGowan J."/>
            <person name="Fitzpatrick D.A."/>
            <person name="Matlin K."/>
        </authorList>
    </citation>
    <scope>NUCLEOTIDE SEQUENCE</scope>
    <source>
        <strain evidence="13">83-405-1</strain>
    </source>
</reference>
<dbReference type="GO" id="GO:0004222">
    <property type="term" value="F:metalloendopeptidase activity"/>
    <property type="evidence" value="ECO:0007669"/>
    <property type="project" value="InterPro"/>
</dbReference>
<evidence type="ECO:0000256" key="2">
    <source>
        <dbReference type="ARBA" id="ARBA00006897"/>
    </source>
</evidence>
<evidence type="ECO:0000256" key="5">
    <source>
        <dbReference type="ARBA" id="ARBA00022801"/>
    </source>
</evidence>
<gene>
    <name evidence="13" type="ORF">KL933_004891</name>
</gene>
<feature type="transmembrane region" description="Helical" evidence="11">
    <location>
        <begin position="247"/>
        <end position="265"/>
    </location>
</feature>
<dbReference type="Pfam" id="PF02517">
    <property type="entry name" value="Rce1-like"/>
    <property type="match status" value="1"/>
</dbReference>
<keyword evidence="6" id="KW-0256">Endoplasmic reticulum</keyword>
<dbReference type="InterPro" id="IPR003675">
    <property type="entry name" value="Rce1/LyrA-like_dom"/>
</dbReference>
<keyword evidence="5" id="KW-0378">Hydrolase</keyword>
<evidence type="ECO:0000256" key="10">
    <source>
        <dbReference type="ARBA" id="ARBA00049729"/>
    </source>
</evidence>
<evidence type="ECO:0000256" key="11">
    <source>
        <dbReference type="SAM" id="Phobius"/>
    </source>
</evidence>
<evidence type="ECO:0000313" key="13">
    <source>
        <dbReference type="EMBL" id="KAG7724387.1"/>
    </source>
</evidence>
<feature type="transmembrane region" description="Helical" evidence="11">
    <location>
        <begin position="190"/>
        <end position="212"/>
    </location>
</feature>
<dbReference type="Proteomes" id="UP000738402">
    <property type="component" value="Unassembled WGS sequence"/>
</dbReference>
<comment type="subcellular location">
    <subcellularLocation>
        <location evidence="1">Endoplasmic reticulum membrane</location>
        <topology evidence="1">Multi-pass membrane protein</topology>
    </subcellularLocation>
</comment>
<dbReference type="EMBL" id="JAHLUH010000017">
    <property type="protein sequence ID" value="KAG7724387.1"/>
    <property type="molecule type" value="Genomic_DNA"/>
</dbReference>
<feature type="transmembrane region" description="Helical" evidence="11">
    <location>
        <begin position="161"/>
        <end position="178"/>
    </location>
</feature>
<keyword evidence="3" id="KW-0645">Protease</keyword>
<protein>
    <recommendedName>
        <fullName evidence="10">intramembrane prenyl-peptidase Rce1</fullName>
        <ecNumber evidence="10">3.4.26.1</ecNumber>
    </recommendedName>
</protein>
<dbReference type="PANTHER" id="PTHR13046:SF0">
    <property type="entry name" value="CAAX PRENYL PROTEASE 2"/>
    <property type="match status" value="1"/>
</dbReference>
<dbReference type="PANTHER" id="PTHR13046">
    <property type="entry name" value="PROTEASE U48 CAAX PRENYL PROTEASE RCE1"/>
    <property type="match status" value="1"/>
</dbReference>
<evidence type="ECO:0000256" key="9">
    <source>
        <dbReference type="ARBA" id="ARBA00047280"/>
    </source>
</evidence>
<sequence>MDSLTSTFWCSVAIASSYVLVLYINPPQGHRESKKVIKSRLVRVSLSTLVCVLLVPVLMTKVTRTAYDSKEAFAYMGLTFDKTTVFGIARALVLFIGLFNGSLIEYLSWGPEVIYRDFKSLEPLHFLRNIVIAPITEEITYTASILGLYGPFLHSPARSKIIYLSPLLFGLAHITHAYDSWRHERAPIAAILASLLFRTLYTTFFGILTNLIFVNSHSVWTCVVAHCWCNFMGFPLFTVKGPVWWQALYYILSLAGIWFFATYFSTLTTSD</sequence>
<keyword evidence="4 11" id="KW-0812">Transmembrane</keyword>
<dbReference type="GO" id="GO:0071586">
    <property type="term" value="P:CAAX-box protein processing"/>
    <property type="evidence" value="ECO:0007669"/>
    <property type="project" value="InterPro"/>
</dbReference>
<evidence type="ECO:0000256" key="7">
    <source>
        <dbReference type="ARBA" id="ARBA00022989"/>
    </source>
</evidence>
<evidence type="ECO:0000256" key="3">
    <source>
        <dbReference type="ARBA" id="ARBA00022670"/>
    </source>
</evidence>
<dbReference type="InterPro" id="IPR039731">
    <property type="entry name" value="Rce1"/>
</dbReference>
<comment type="similarity">
    <text evidence="2">Belongs to the peptidase U48 family.</text>
</comment>
<feature type="transmembrane region" description="Helical" evidence="11">
    <location>
        <begin position="218"/>
        <end position="238"/>
    </location>
</feature>
<evidence type="ECO:0000256" key="1">
    <source>
        <dbReference type="ARBA" id="ARBA00004477"/>
    </source>
</evidence>